<evidence type="ECO:0000313" key="2">
    <source>
        <dbReference type="Proteomes" id="UP000789595"/>
    </source>
</evidence>
<comment type="caution">
    <text evidence="1">The sequence shown here is derived from an EMBL/GenBank/DDBJ whole genome shotgun (WGS) entry which is preliminary data.</text>
</comment>
<dbReference type="AlphaFoldDB" id="A0A8J2X0T8"/>
<organism evidence="1 2">
    <name type="scientific">Pelagomonas calceolata</name>
    <dbReference type="NCBI Taxonomy" id="35677"/>
    <lineage>
        <taxon>Eukaryota</taxon>
        <taxon>Sar</taxon>
        <taxon>Stramenopiles</taxon>
        <taxon>Ochrophyta</taxon>
        <taxon>Pelagophyceae</taxon>
        <taxon>Pelagomonadales</taxon>
        <taxon>Pelagomonadaceae</taxon>
        <taxon>Pelagomonas</taxon>
    </lineage>
</organism>
<protein>
    <submittedName>
        <fullName evidence="1">Uncharacterized protein</fullName>
    </submittedName>
</protein>
<proteinExistence type="predicted"/>
<name>A0A8J2X0T8_9STRA</name>
<evidence type="ECO:0000313" key="1">
    <source>
        <dbReference type="EMBL" id="CAH0375444.1"/>
    </source>
</evidence>
<accession>A0A8J2X0T8</accession>
<keyword evidence="2" id="KW-1185">Reference proteome</keyword>
<dbReference type="EMBL" id="CAKKNE010000004">
    <property type="protein sequence ID" value="CAH0375444.1"/>
    <property type="molecule type" value="Genomic_DNA"/>
</dbReference>
<sequence>MLFLSYAWRGLPHCGVQVTTIPHARCHCRAAALTGPARKRYHASRMRLLHTQLLIIVRHAVALLRLGFSSRLRRARQPLLCHARRGLRIFLREGRLLLELLDAPLVGPRLLVVVERLLVHEVSRRLDAVELAAARQVIIEGLRRFELLLLRHVVEDLLDVAPPPLGVAAALVLFDLRARARFRFRAVATLFRHGLFIAAACRLCALQLCALQLCALQLCVCSVQLSAVCSLAVDVRQRWRALS</sequence>
<gene>
    <name evidence="1" type="ORF">PECAL_4P27790</name>
</gene>
<dbReference type="Proteomes" id="UP000789595">
    <property type="component" value="Unassembled WGS sequence"/>
</dbReference>
<reference evidence="1" key="1">
    <citation type="submission" date="2021-11" db="EMBL/GenBank/DDBJ databases">
        <authorList>
            <consortium name="Genoscope - CEA"/>
            <person name="William W."/>
        </authorList>
    </citation>
    <scope>NUCLEOTIDE SEQUENCE</scope>
</reference>